<keyword evidence="2" id="KW-1185">Reference proteome</keyword>
<name>A0ABQ7AV79_BRACR</name>
<reference evidence="1 2" key="1">
    <citation type="journal article" date="2020" name="BMC Genomics">
        <title>Intraspecific diversification of the crop wild relative Brassica cretica Lam. using demographic model selection.</title>
        <authorList>
            <person name="Kioukis A."/>
            <person name="Michalopoulou V.A."/>
            <person name="Briers L."/>
            <person name="Pirintsos S."/>
            <person name="Studholme D.J."/>
            <person name="Pavlidis P."/>
            <person name="Sarris P.F."/>
        </authorList>
    </citation>
    <scope>NUCLEOTIDE SEQUENCE [LARGE SCALE GENOMIC DNA]</scope>
    <source>
        <strain evidence="2">cv. PFS-1207/04</strain>
    </source>
</reference>
<dbReference type="EMBL" id="QGKV02001556">
    <property type="protein sequence ID" value="KAF3518071.1"/>
    <property type="molecule type" value="Genomic_DNA"/>
</dbReference>
<evidence type="ECO:0000313" key="1">
    <source>
        <dbReference type="EMBL" id="KAF3518071.1"/>
    </source>
</evidence>
<proteinExistence type="predicted"/>
<sequence length="136" mass="14465">MPPRTPCGTPIPDKDSCTVAESSLLNLPSFSGHPLLGAEASADLEKGQAAEAVVSPCFASSGRVDLEKGQAEGVVSACLGALSGRAALEKGQTEVVIVGRYRTKPYTSKQENFKSKIDKTASFLHNEDYGNKNRYF</sequence>
<comment type="caution">
    <text evidence="1">The sequence shown here is derived from an EMBL/GenBank/DDBJ whole genome shotgun (WGS) entry which is preliminary data.</text>
</comment>
<evidence type="ECO:0000313" key="2">
    <source>
        <dbReference type="Proteomes" id="UP000266723"/>
    </source>
</evidence>
<gene>
    <name evidence="1" type="ORF">DY000_02061332</name>
</gene>
<protein>
    <submittedName>
        <fullName evidence="1">Uncharacterized protein</fullName>
    </submittedName>
</protein>
<dbReference type="Proteomes" id="UP000266723">
    <property type="component" value="Unassembled WGS sequence"/>
</dbReference>
<organism evidence="1 2">
    <name type="scientific">Brassica cretica</name>
    <name type="common">Mustard</name>
    <dbReference type="NCBI Taxonomy" id="69181"/>
    <lineage>
        <taxon>Eukaryota</taxon>
        <taxon>Viridiplantae</taxon>
        <taxon>Streptophyta</taxon>
        <taxon>Embryophyta</taxon>
        <taxon>Tracheophyta</taxon>
        <taxon>Spermatophyta</taxon>
        <taxon>Magnoliopsida</taxon>
        <taxon>eudicotyledons</taxon>
        <taxon>Gunneridae</taxon>
        <taxon>Pentapetalae</taxon>
        <taxon>rosids</taxon>
        <taxon>malvids</taxon>
        <taxon>Brassicales</taxon>
        <taxon>Brassicaceae</taxon>
        <taxon>Brassiceae</taxon>
        <taxon>Brassica</taxon>
    </lineage>
</organism>
<accession>A0ABQ7AV79</accession>